<dbReference type="SFLD" id="SFLDG01129">
    <property type="entry name" value="C1.5:_HAD__Beta-PGM__Phosphata"/>
    <property type="match status" value="1"/>
</dbReference>
<protein>
    <submittedName>
        <fullName evidence="1">HAD family phosphatase</fullName>
    </submittedName>
</protein>
<organism evidence="1 2">
    <name type="scientific">Mesorhizobium album</name>
    <dbReference type="NCBI Taxonomy" id="3072314"/>
    <lineage>
        <taxon>Bacteria</taxon>
        <taxon>Pseudomonadati</taxon>
        <taxon>Pseudomonadota</taxon>
        <taxon>Alphaproteobacteria</taxon>
        <taxon>Hyphomicrobiales</taxon>
        <taxon>Phyllobacteriaceae</taxon>
        <taxon>Mesorhizobium</taxon>
    </lineage>
</organism>
<dbReference type="InterPro" id="IPR036412">
    <property type="entry name" value="HAD-like_sf"/>
</dbReference>
<dbReference type="Proteomes" id="UP001287059">
    <property type="component" value="Unassembled WGS sequence"/>
</dbReference>
<name>A0ABU4Y9D9_9HYPH</name>
<dbReference type="SUPFAM" id="SSF56784">
    <property type="entry name" value="HAD-like"/>
    <property type="match status" value="1"/>
</dbReference>
<dbReference type="Pfam" id="PF00702">
    <property type="entry name" value="Hydrolase"/>
    <property type="match status" value="1"/>
</dbReference>
<dbReference type="InterPro" id="IPR051806">
    <property type="entry name" value="HAD-like_SPP"/>
</dbReference>
<keyword evidence="2" id="KW-1185">Reference proteome</keyword>
<dbReference type="PANTHER" id="PTHR43481:SF4">
    <property type="entry name" value="GLYCEROL-1-PHOSPHATE PHOSPHOHYDROLASE 1-RELATED"/>
    <property type="match status" value="1"/>
</dbReference>
<dbReference type="NCBIfam" id="TIGR01509">
    <property type="entry name" value="HAD-SF-IA-v3"/>
    <property type="match status" value="1"/>
</dbReference>
<reference evidence="1 2" key="1">
    <citation type="submission" date="2023-08" db="EMBL/GenBank/DDBJ databases">
        <title>Implementing the SeqCode for naming new Mesorhizobium species isolated from Vachellia karroo root nodules.</title>
        <authorList>
            <person name="Van Lill M."/>
        </authorList>
    </citation>
    <scope>NUCLEOTIDE SEQUENCE [LARGE SCALE GENOMIC DNA]</scope>
    <source>
        <strain evidence="1 2">VK24D</strain>
    </source>
</reference>
<dbReference type="CDD" id="cd07505">
    <property type="entry name" value="HAD_BPGM-like"/>
    <property type="match status" value="1"/>
</dbReference>
<dbReference type="InterPro" id="IPR023214">
    <property type="entry name" value="HAD_sf"/>
</dbReference>
<accession>A0ABU4Y9D9</accession>
<gene>
    <name evidence="1" type="ORF">RFN28_29400</name>
</gene>
<dbReference type="Gene3D" id="1.10.150.240">
    <property type="entry name" value="Putative phosphatase, domain 2"/>
    <property type="match status" value="1"/>
</dbReference>
<dbReference type="PANTHER" id="PTHR43481">
    <property type="entry name" value="FRUCTOSE-1-PHOSPHATE PHOSPHATASE"/>
    <property type="match status" value="1"/>
</dbReference>
<evidence type="ECO:0000313" key="1">
    <source>
        <dbReference type="EMBL" id="MDX8482544.1"/>
    </source>
</evidence>
<evidence type="ECO:0000313" key="2">
    <source>
        <dbReference type="Proteomes" id="UP001287059"/>
    </source>
</evidence>
<proteinExistence type="predicted"/>
<dbReference type="Gene3D" id="3.40.50.1000">
    <property type="entry name" value="HAD superfamily/HAD-like"/>
    <property type="match status" value="1"/>
</dbReference>
<dbReference type="SFLD" id="SFLDS00003">
    <property type="entry name" value="Haloacid_Dehalogenase"/>
    <property type="match status" value="1"/>
</dbReference>
<dbReference type="RefSeq" id="WP_320290638.1">
    <property type="nucleotide sequence ID" value="NZ_JAVIIW010000052.1"/>
</dbReference>
<dbReference type="InterPro" id="IPR006439">
    <property type="entry name" value="HAD-SF_hydro_IA"/>
</dbReference>
<dbReference type="EMBL" id="JAVIIW010000052">
    <property type="protein sequence ID" value="MDX8482544.1"/>
    <property type="molecule type" value="Genomic_DNA"/>
</dbReference>
<comment type="caution">
    <text evidence="1">The sequence shown here is derived from an EMBL/GenBank/DDBJ whole genome shotgun (WGS) entry which is preliminary data.</text>
</comment>
<sequence length="236" mass="26195">MTIRAIAWDIDGTLVDSEPLHHEALVTVCRRWRVDLSDVPDEQFTGVHMPDIWLALADRMPPTLTEEKWNTAIVDYYVAECATLEPSPGAIEAMYYFDERGIRQVCVSNSARAIVDANIRALGITERISFSISLDDVRHGKPDPEPYATACARLDLRPRQVLAVEDSLAGLRSARAAGLLTAFYSPRNEVSVDADVVVTDLRQLPEIARGFTVGRFSFSDAGREHHRATIADRSDG</sequence>
<dbReference type="InterPro" id="IPR023198">
    <property type="entry name" value="PGP-like_dom2"/>
</dbReference>
<dbReference type="PRINTS" id="PR00413">
    <property type="entry name" value="HADHALOGNASE"/>
</dbReference>